<dbReference type="InterPro" id="IPR001333">
    <property type="entry name" value="Peptidase_M32_Taq"/>
</dbReference>
<dbReference type="eggNOG" id="arCOG04247">
    <property type="taxonomic scope" value="Archaea"/>
</dbReference>
<name>L0IAH2_HALRX</name>
<reference evidence="4" key="1">
    <citation type="submission" date="2011-09" db="EMBL/GenBank/DDBJ databases">
        <title>Complete sequence of Halovivax ruber XH-70.</title>
        <authorList>
            <consortium name="US DOE Joint Genome Institute"/>
            <person name="Lucas S."/>
            <person name="Han J."/>
            <person name="Lapidus A."/>
            <person name="Cheng J.-F."/>
            <person name="Goodwin L."/>
            <person name="Pitluck S."/>
            <person name="Peters L."/>
            <person name="Mikhailova N."/>
            <person name="Davenport K."/>
            <person name="Detter J.C."/>
            <person name="Han C."/>
            <person name="Tapia R."/>
            <person name="Land M."/>
            <person name="Hauser L."/>
            <person name="Kyrpides N."/>
            <person name="Ivanova N."/>
            <person name="Pagani I."/>
            <person name="Sproer C."/>
            <person name="Anderson I."/>
            <person name="Woyke T."/>
        </authorList>
    </citation>
    <scope>NUCLEOTIDE SEQUENCE</scope>
    <source>
        <strain evidence="4">XH-70</strain>
    </source>
</reference>
<keyword evidence="1" id="KW-0482">Metalloprotease</keyword>
<dbReference type="HOGENOM" id="CLU_032916_1_1_2"/>
<dbReference type="GO" id="GO:0006508">
    <property type="term" value="P:proteolysis"/>
    <property type="evidence" value="ECO:0007669"/>
    <property type="project" value="UniProtKB-UniRule"/>
</dbReference>
<protein>
    <recommendedName>
        <fullName evidence="1">Metal-dependent carboxypeptidase</fullName>
        <ecNumber evidence="1">3.4.17.19</ecNumber>
    </recommendedName>
</protein>
<dbReference type="OrthoDB" id="7244at2157"/>
<dbReference type="Pfam" id="PF02074">
    <property type="entry name" value="Peptidase_M32"/>
    <property type="match status" value="1"/>
</dbReference>
<dbReference type="SUPFAM" id="SSF55486">
    <property type="entry name" value="Metalloproteases ('zincins'), catalytic domain"/>
    <property type="match status" value="1"/>
</dbReference>
<dbReference type="PANTHER" id="PTHR34217:SF1">
    <property type="entry name" value="CARBOXYPEPTIDASE 1"/>
    <property type="match status" value="1"/>
</dbReference>
<evidence type="ECO:0000313" key="5">
    <source>
        <dbReference type="Proteomes" id="UP000010846"/>
    </source>
</evidence>
<evidence type="ECO:0000256" key="2">
    <source>
        <dbReference type="PIRSR" id="PIRSR006615-1"/>
    </source>
</evidence>
<dbReference type="EC" id="3.4.17.19" evidence="1"/>
<comment type="similarity">
    <text evidence="1">Belongs to the peptidase M32 family.</text>
</comment>
<keyword evidence="1" id="KW-0645">Protease</keyword>
<evidence type="ECO:0000256" key="3">
    <source>
        <dbReference type="PIRSR" id="PIRSR006615-2"/>
    </source>
</evidence>
<dbReference type="CDD" id="cd06460">
    <property type="entry name" value="M32_Taq"/>
    <property type="match status" value="1"/>
</dbReference>
<comment type="cofactor">
    <cofactor evidence="2">
        <name>Zn(2+)</name>
        <dbReference type="ChEBI" id="CHEBI:29105"/>
    </cofactor>
    <text evidence="2">Binds 1 zinc ion per subunit.</text>
</comment>
<evidence type="ECO:0000256" key="1">
    <source>
        <dbReference type="PIRNR" id="PIRNR006615"/>
    </source>
</evidence>
<dbReference type="EMBL" id="CP003050">
    <property type="protein sequence ID" value="AGB14947.1"/>
    <property type="molecule type" value="Genomic_DNA"/>
</dbReference>
<comment type="catalytic activity">
    <reaction evidence="1">
        <text>Release of a C-terminal amino acid with broad specificity, except for -Pro.</text>
        <dbReference type="EC" id="3.4.17.19"/>
    </reaction>
</comment>
<organism evidence="4 5">
    <name type="scientific">Halovivax ruber (strain DSM 18193 / JCM 13892 / XH-70)</name>
    <dbReference type="NCBI Taxonomy" id="797302"/>
    <lineage>
        <taxon>Archaea</taxon>
        <taxon>Methanobacteriati</taxon>
        <taxon>Methanobacteriota</taxon>
        <taxon>Stenosarchaea group</taxon>
        <taxon>Halobacteria</taxon>
        <taxon>Halobacteriales</taxon>
        <taxon>Natrialbaceae</taxon>
        <taxon>Halovivax</taxon>
    </lineage>
</organism>
<feature type="binding site" evidence="2">
    <location>
        <position position="310"/>
    </location>
    <ligand>
        <name>Zn(2+)</name>
        <dbReference type="ChEBI" id="CHEBI:29105"/>
        <note>catalytic</note>
    </ligand>
</feature>
<keyword evidence="1 2" id="KW-0479">Metal-binding</keyword>
<dbReference type="GO" id="GO:0046872">
    <property type="term" value="F:metal ion binding"/>
    <property type="evidence" value="ECO:0007669"/>
    <property type="project" value="UniProtKB-KW"/>
</dbReference>
<comment type="function">
    <text evidence="1">Broad specificity carboxypetidase that releases amino acids sequentially from the C-terminus, including neutral, aromatic, polar and basic residues.</text>
</comment>
<gene>
    <name evidence="4" type="ordered locus">Halru_0303</name>
</gene>
<feature type="binding site" evidence="2">
    <location>
        <position position="284"/>
    </location>
    <ligand>
        <name>Zn(2+)</name>
        <dbReference type="ChEBI" id="CHEBI:29105"/>
        <note>catalytic</note>
    </ligand>
</feature>
<keyword evidence="5" id="KW-1185">Reference proteome</keyword>
<dbReference type="PANTHER" id="PTHR34217">
    <property type="entry name" value="METAL-DEPENDENT CARBOXYPEPTIDASE"/>
    <property type="match status" value="1"/>
</dbReference>
<keyword evidence="2" id="KW-0862">Zinc</keyword>
<evidence type="ECO:0000313" key="4">
    <source>
        <dbReference type="EMBL" id="AGB14947.1"/>
    </source>
</evidence>
<dbReference type="RefSeq" id="WP_015299643.1">
    <property type="nucleotide sequence ID" value="NC_019964.1"/>
</dbReference>
<feature type="binding site" evidence="2">
    <location>
        <position position="280"/>
    </location>
    <ligand>
        <name>Zn(2+)</name>
        <dbReference type="ChEBI" id="CHEBI:29105"/>
        <note>catalytic</note>
    </ligand>
</feature>
<dbReference type="GeneID" id="14375611"/>
<dbReference type="Proteomes" id="UP000010846">
    <property type="component" value="Chromosome"/>
</dbReference>
<dbReference type="GO" id="GO:0004181">
    <property type="term" value="F:metallocarboxypeptidase activity"/>
    <property type="evidence" value="ECO:0007669"/>
    <property type="project" value="UniProtKB-UniRule"/>
</dbReference>
<feature type="active site" description="Proton donor/acceptor" evidence="3">
    <location>
        <position position="281"/>
    </location>
</feature>
<dbReference type="PROSITE" id="PS52034">
    <property type="entry name" value="PEPTIDASE_M32"/>
    <property type="match status" value="1"/>
</dbReference>
<dbReference type="PRINTS" id="PR00998">
    <property type="entry name" value="CRBOXYPTASET"/>
</dbReference>
<dbReference type="PIRSF" id="PIRSF006615">
    <property type="entry name" value="Zn_crbxpep_Taq"/>
    <property type="match status" value="1"/>
</dbReference>
<dbReference type="AlphaFoldDB" id="L0IAH2"/>
<keyword evidence="1" id="KW-0378">Hydrolase</keyword>
<keyword evidence="1 4" id="KW-0121">Carboxypeptidase</keyword>
<accession>L0IAH2</accession>
<proteinExistence type="inferred from homology"/>
<dbReference type="Gene3D" id="1.10.1370.30">
    <property type="match status" value="1"/>
</dbReference>
<dbReference type="KEGG" id="hru:Halru_0303"/>
<sequence length="514" mass="58352">MATGDERGADAAAAYDELTERYQQYSYLQHAGMVVGWDQQVMMPDGGAPARAKQLGALSTVGHDLLTDDAMGAALDRLEGVETADDGQLDGEPFDDDQRAEVREIRRDYERSASVPSDLITRLSEYRSENQGIWQEAKAEDDYETFAPRLDGLVDLERERSAAIAPDRDPYEVQYEDRQPYLPLERVEEIFEELRGHLVPLIERIRTEGRDIPEVVTGTYDAETQEELCRAALDTVGYDWDRGRLDTAPHPFMSGTQFDARVTTRFDESSPLAGLMAVIHEYGHASYQQGLRQDAYGSPLGSPRSSGVHESQSRFWENHVGRTKPFWELFLPTVKEHFPSLSDLTVDDAYAAVNRIYPENRIRVEADELTYHMHIILRCEIDSALMRGELDVEAVPDVWNRKMEEYLGVVPDTDAEGCLQDIHWSSGLGVFHGYTIGSVLAAQLDAALRDDLDVDGLVREGEFDPIREWMTEHVHRHGKRYRTDELIEEATGEPLTADYFLEYVDEKFTDLYDL</sequence>